<reference evidence="2 3" key="1">
    <citation type="submission" date="2020-08" db="EMBL/GenBank/DDBJ databases">
        <authorList>
            <person name="Liu C."/>
            <person name="Sun Q."/>
        </authorList>
    </citation>
    <scope>NUCLEOTIDE SEQUENCE [LARGE SCALE GENOMIC DNA]</scope>
    <source>
        <strain evidence="2 3">NSJ-29</strain>
    </source>
</reference>
<proteinExistence type="predicted"/>
<evidence type="ECO:0000313" key="2">
    <source>
        <dbReference type="EMBL" id="QNM09251.1"/>
    </source>
</evidence>
<gene>
    <name evidence="2" type="ORF">H9Q79_02880</name>
</gene>
<sequence length="179" mass="19218">MKKSKVLAMVTAAGLVSAISPLSALAAVVSEETPDASVQQQVTLEKTAEVVPTYTVDVPAQVEIGKDAKNLSFSMNLENHDEFIPSGKKVSVKIVSAGYPGTLNKFAVWDSSKLQEASYEIYETDAMAGGRYSIGDEVASWTGSNWGTQNRRIKAVDYENIQPGSYSGVINYSISLEDA</sequence>
<keyword evidence="3" id="KW-1185">Reference proteome</keyword>
<evidence type="ECO:0000256" key="1">
    <source>
        <dbReference type="SAM" id="SignalP"/>
    </source>
</evidence>
<name>A0A7G9GEL9_9FIRM</name>
<evidence type="ECO:0000313" key="3">
    <source>
        <dbReference type="Proteomes" id="UP000515860"/>
    </source>
</evidence>
<dbReference type="AlphaFoldDB" id="A0A7G9GEL9"/>
<feature type="signal peptide" evidence="1">
    <location>
        <begin position="1"/>
        <end position="26"/>
    </location>
</feature>
<dbReference type="RefSeq" id="WP_118642183.1">
    <property type="nucleotide sequence ID" value="NZ_CP060635.1"/>
</dbReference>
<organism evidence="2 3">
    <name type="scientific">Wansuia hejianensis</name>
    <dbReference type="NCBI Taxonomy" id="2763667"/>
    <lineage>
        <taxon>Bacteria</taxon>
        <taxon>Bacillati</taxon>
        <taxon>Bacillota</taxon>
        <taxon>Clostridia</taxon>
        <taxon>Lachnospirales</taxon>
        <taxon>Lachnospiraceae</taxon>
        <taxon>Wansuia</taxon>
    </lineage>
</organism>
<dbReference type="EMBL" id="CP060635">
    <property type="protein sequence ID" value="QNM09251.1"/>
    <property type="molecule type" value="Genomic_DNA"/>
</dbReference>
<accession>A0A7G9GEL9</accession>
<keyword evidence="1" id="KW-0732">Signal</keyword>
<dbReference type="KEGG" id="whj:H9Q79_02880"/>
<protein>
    <submittedName>
        <fullName evidence="2">Uncharacterized protein</fullName>
    </submittedName>
</protein>
<dbReference type="Proteomes" id="UP000515860">
    <property type="component" value="Chromosome"/>
</dbReference>
<feature type="chain" id="PRO_5028847471" evidence="1">
    <location>
        <begin position="27"/>
        <end position="179"/>
    </location>
</feature>